<keyword evidence="3" id="KW-1185">Reference proteome</keyword>
<feature type="region of interest" description="Disordered" evidence="1">
    <location>
        <begin position="1"/>
        <end position="25"/>
    </location>
</feature>
<proteinExistence type="predicted"/>
<evidence type="ECO:0000313" key="2">
    <source>
        <dbReference type="EMBL" id="OJJ70744.1"/>
    </source>
</evidence>
<dbReference type="GeneID" id="93580914"/>
<protein>
    <submittedName>
        <fullName evidence="2">Uncharacterized protein</fullName>
    </submittedName>
</protein>
<name>A0A1L9UGM4_ASPBC</name>
<evidence type="ECO:0000313" key="3">
    <source>
        <dbReference type="Proteomes" id="UP000184499"/>
    </source>
</evidence>
<accession>A0A1L9UGM4</accession>
<dbReference type="OrthoDB" id="10469655at2759"/>
<feature type="region of interest" description="Disordered" evidence="1">
    <location>
        <begin position="56"/>
        <end position="83"/>
    </location>
</feature>
<dbReference type="VEuPathDB" id="FungiDB:ASPBRDRAFT_634666"/>
<dbReference type="EMBL" id="KV878686">
    <property type="protein sequence ID" value="OJJ70744.1"/>
    <property type="molecule type" value="Genomic_DNA"/>
</dbReference>
<dbReference type="AlphaFoldDB" id="A0A1L9UGM4"/>
<reference evidence="3" key="1">
    <citation type="journal article" date="2017" name="Genome Biol.">
        <title>Comparative genomics reveals high biological diversity and specific adaptations in the industrially and medically important fungal genus Aspergillus.</title>
        <authorList>
            <person name="de Vries R.P."/>
            <person name="Riley R."/>
            <person name="Wiebenga A."/>
            <person name="Aguilar-Osorio G."/>
            <person name="Amillis S."/>
            <person name="Uchima C.A."/>
            <person name="Anderluh G."/>
            <person name="Asadollahi M."/>
            <person name="Askin M."/>
            <person name="Barry K."/>
            <person name="Battaglia E."/>
            <person name="Bayram O."/>
            <person name="Benocci T."/>
            <person name="Braus-Stromeyer S.A."/>
            <person name="Caldana C."/>
            <person name="Canovas D."/>
            <person name="Cerqueira G.C."/>
            <person name="Chen F."/>
            <person name="Chen W."/>
            <person name="Choi C."/>
            <person name="Clum A."/>
            <person name="Dos Santos R.A."/>
            <person name="Damasio A.R."/>
            <person name="Diallinas G."/>
            <person name="Emri T."/>
            <person name="Fekete E."/>
            <person name="Flipphi M."/>
            <person name="Freyberg S."/>
            <person name="Gallo A."/>
            <person name="Gournas C."/>
            <person name="Habgood R."/>
            <person name="Hainaut M."/>
            <person name="Harispe M.L."/>
            <person name="Henrissat B."/>
            <person name="Hilden K.S."/>
            <person name="Hope R."/>
            <person name="Hossain A."/>
            <person name="Karabika E."/>
            <person name="Karaffa L."/>
            <person name="Karanyi Z."/>
            <person name="Krasevec N."/>
            <person name="Kuo A."/>
            <person name="Kusch H."/>
            <person name="LaButti K."/>
            <person name="Lagendijk E.L."/>
            <person name="Lapidus A."/>
            <person name="Levasseur A."/>
            <person name="Lindquist E."/>
            <person name="Lipzen A."/>
            <person name="Logrieco A.F."/>
            <person name="MacCabe A."/>
            <person name="Maekelae M.R."/>
            <person name="Malavazi I."/>
            <person name="Melin P."/>
            <person name="Meyer V."/>
            <person name="Mielnichuk N."/>
            <person name="Miskei M."/>
            <person name="Molnar A.P."/>
            <person name="Mule G."/>
            <person name="Ngan C.Y."/>
            <person name="Orejas M."/>
            <person name="Orosz E."/>
            <person name="Ouedraogo J.P."/>
            <person name="Overkamp K.M."/>
            <person name="Park H.-S."/>
            <person name="Perrone G."/>
            <person name="Piumi F."/>
            <person name="Punt P.J."/>
            <person name="Ram A.F."/>
            <person name="Ramon A."/>
            <person name="Rauscher S."/>
            <person name="Record E."/>
            <person name="Riano-Pachon D.M."/>
            <person name="Robert V."/>
            <person name="Roehrig J."/>
            <person name="Ruller R."/>
            <person name="Salamov A."/>
            <person name="Salih N.S."/>
            <person name="Samson R.A."/>
            <person name="Sandor E."/>
            <person name="Sanguinetti M."/>
            <person name="Schuetze T."/>
            <person name="Sepcic K."/>
            <person name="Shelest E."/>
            <person name="Sherlock G."/>
            <person name="Sophianopoulou V."/>
            <person name="Squina F.M."/>
            <person name="Sun H."/>
            <person name="Susca A."/>
            <person name="Todd R.B."/>
            <person name="Tsang A."/>
            <person name="Unkles S.E."/>
            <person name="van de Wiele N."/>
            <person name="van Rossen-Uffink D."/>
            <person name="Oliveira J.V."/>
            <person name="Vesth T.C."/>
            <person name="Visser J."/>
            <person name="Yu J.-H."/>
            <person name="Zhou M."/>
            <person name="Andersen M.R."/>
            <person name="Archer D.B."/>
            <person name="Baker S.E."/>
            <person name="Benoit I."/>
            <person name="Brakhage A.A."/>
            <person name="Braus G.H."/>
            <person name="Fischer R."/>
            <person name="Frisvad J.C."/>
            <person name="Goldman G.H."/>
            <person name="Houbraken J."/>
            <person name="Oakley B."/>
            <person name="Pocsi I."/>
            <person name="Scazzocchio C."/>
            <person name="Seiboth B."/>
            <person name="vanKuyk P.A."/>
            <person name="Wortman J."/>
            <person name="Dyer P.S."/>
            <person name="Grigoriev I.V."/>
        </authorList>
    </citation>
    <scope>NUCLEOTIDE SEQUENCE [LARGE SCALE GENOMIC DNA]</scope>
    <source>
        <strain evidence="3">CBS 101740 / IMI 381727 / IBT 21946</strain>
    </source>
</reference>
<dbReference type="Proteomes" id="UP000184499">
    <property type="component" value="Unassembled WGS sequence"/>
</dbReference>
<gene>
    <name evidence="2" type="ORF">ASPBRDRAFT_634666</name>
</gene>
<sequence length="119" mass="13597">MVKRNERQRDGEAALRGEEKAEARPGDKVMVEWLESRSMRQSKCDLPQQNICRRRPEARGRSPKRAFNANIAQRCSNEDGGEKSLRADQKLIDSGAYVGCRQVKRRQAGRQAEKSRRGV</sequence>
<dbReference type="RefSeq" id="XP_067477992.1">
    <property type="nucleotide sequence ID" value="XM_067628426.1"/>
</dbReference>
<evidence type="ECO:0000256" key="1">
    <source>
        <dbReference type="SAM" id="MobiDB-lite"/>
    </source>
</evidence>
<organism evidence="2 3">
    <name type="scientific">Aspergillus brasiliensis (strain CBS 101740 / IMI 381727 / IBT 21946)</name>
    <dbReference type="NCBI Taxonomy" id="767769"/>
    <lineage>
        <taxon>Eukaryota</taxon>
        <taxon>Fungi</taxon>
        <taxon>Dikarya</taxon>
        <taxon>Ascomycota</taxon>
        <taxon>Pezizomycotina</taxon>
        <taxon>Eurotiomycetes</taxon>
        <taxon>Eurotiomycetidae</taxon>
        <taxon>Eurotiales</taxon>
        <taxon>Aspergillaceae</taxon>
        <taxon>Aspergillus</taxon>
        <taxon>Aspergillus subgen. Circumdati</taxon>
    </lineage>
</organism>